<dbReference type="GO" id="GO:0003677">
    <property type="term" value="F:DNA binding"/>
    <property type="evidence" value="ECO:0007669"/>
    <property type="project" value="InterPro"/>
</dbReference>
<feature type="domain" description="HTH cro/C1-type" evidence="2">
    <location>
        <begin position="11"/>
        <end position="66"/>
    </location>
</feature>
<dbReference type="PANTHER" id="PTHR43236:SF1">
    <property type="entry name" value="BLL7220 PROTEIN"/>
    <property type="match status" value="1"/>
</dbReference>
<dbReference type="InterPro" id="IPR052345">
    <property type="entry name" value="Rad_response_metalloprotease"/>
</dbReference>
<dbReference type="SMART" id="SM00530">
    <property type="entry name" value="HTH_XRE"/>
    <property type="match status" value="1"/>
</dbReference>
<dbReference type="PROSITE" id="PS50943">
    <property type="entry name" value="HTH_CROC1"/>
    <property type="match status" value="1"/>
</dbReference>
<dbReference type="CDD" id="cd00093">
    <property type="entry name" value="HTH_XRE"/>
    <property type="match status" value="1"/>
</dbReference>
<name>L0DVT1_THIND</name>
<dbReference type="HOGENOM" id="CLU_053651_0_2_6"/>
<proteinExistence type="inferred from homology"/>
<organism evidence="3 4">
    <name type="scientific">Thioalkalivibrio nitratireducens (strain DSM 14787 / UNIQEM 213 / ALEN2)</name>
    <dbReference type="NCBI Taxonomy" id="1255043"/>
    <lineage>
        <taxon>Bacteria</taxon>
        <taxon>Pseudomonadati</taxon>
        <taxon>Pseudomonadota</taxon>
        <taxon>Gammaproteobacteria</taxon>
        <taxon>Chromatiales</taxon>
        <taxon>Ectothiorhodospiraceae</taxon>
        <taxon>Thioalkalivibrio</taxon>
    </lineage>
</organism>
<dbReference type="Gene3D" id="1.10.10.2910">
    <property type="match status" value="1"/>
</dbReference>
<dbReference type="PATRIC" id="fig|1255043.3.peg.753"/>
<dbReference type="AlphaFoldDB" id="L0DVT1"/>
<sequence>MMNTEHISINLRRLRKDRGWTQAELADMAGFSLSGYRKLERARVGEPRPESLKQIARALDVPLRELMVPVRGLERVRFRSFKRLKSREQLLADVAIWLRDFADLEALIGEVVPHSLEELLPQSSGPRPGAIPEFAREVRAAFALDEREPVHDICGLLEARGVKVWSVAVPNDAFMGLSVGAQEVGGPAVVVNTWERLPVETWIFSAAHELGHLLMHLGAYDVHQVAEDNAEEAQANQFASHFLMPDGAFRREWEETAGLALVERVLKIKRIFRVSWRTVLYRVAGALPAGERAGVWARFNLEYKRRSGHTLLKHDEPGGIDAEVYHSVYGERPVGREPSGMDVCDFKEDRMARLVRRALESGTISLSRAAEILGLPLEDMRERTASWVA</sequence>
<dbReference type="STRING" id="1255043.TVNIR_0747"/>
<dbReference type="EMBL" id="CP003989">
    <property type="protein sequence ID" value="AGA32441.1"/>
    <property type="molecule type" value="Genomic_DNA"/>
</dbReference>
<dbReference type="Pfam" id="PF01381">
    <property type="entry name" value="HTH_3"/>
    <property type="match status" value="1"/>
</dbReference>
<evidence type="ECO:0000313" key="4">
    <source>
        <dbReference type="Proteomes" id="UP000010809"/>
    </source>
</evidence>
<accession>L0DVT1</accession>
<dbReference type="SUPFAM" id="SSF47413">
    <property type="entry name" value="lambda repressor-like DNA-binding domains"/>
    <property type="match status" value="1"/>
</dbReference>
<evidence type="ECO:0000256" key="1">
    <source>
        <dbReference type="ARBA" id="ARBA00007227"/>
    </source>
</evidence>
<keyword evidence="4" id="KW-1185">Reference proteome</keyword>
<dbReference type="eggNOG" id="COG2856">
    <property type="taxonomic scope" value="Bacteria"/>
</dbReference>
<dbReference type="eggNOG" id="COG1396">
    <property type="taxonomic scope" value="Bacteria"/>
</dbReference>
<dbReference type="Proteomes" id="UP000010809">
    <property type="component" value="Chromosome"/>
</dbReference>
<dbReference type="KEGG" id="tni:TVNIR_0747"/>
<evidence type="ECO:0000313" key="3">
    <source>
        <dbReference type="EMBL" id="AGA32441.1"/>
    </source>
</evidence>
<dbReference type="Pfam" id="PF06114">
    <property type="entry name" value="Peptidase_M78"/>
    <property type="match status" value="1"/>
</dbReference>
<evidence type="ECO:0000259" key="2">
    <source>
        <dbReference type="PROSITE" id="PS50943"/>
    </source>
</evidence>
<gene>
    <name evidence="3" type="ordered locus">TVNIR_0747</name>
</gene>
<comment type="similarity">
    <text evidence="1">Belongs to the short-chain fatty acyl-CoA assimilation regulator (ScfR) family.</text>
</comment>
<reference evidence="3" key="1">
    <citation type="submission" date="2015-12" db="EMBL/GenBank/DDBJ databases">
        <authorList>
            <person name="Tikhonova T.V."/>
            <person name="Pavlov A.R."/>
            <person name="Beletsky A.V."/>
            <person name="Mardanov A.V."/>
            <person name="Sorokin D.Y."/>
            <person name="Ravin N.V."/>
            <person name="Popov V.O."/>
        </authorList>
    </citation>
    <scope>NUCLEOTIDE SEQUENCE</scope>
    <source>
        <strain evidence="3">DSM 14787</strain>
    </source>
</reference>
<dbReference type="InterPro" id="IPR010359">
    <property type="entry name" value="IrrE_HExxH"/>
</dbReference>
<protein>
    <submittedName>
        <fullName evidence="3">Helix-turn-helix domain-containing protein</fullName>
    </submittedName>
</protein>
<dbReference type="InterPro" id="IPR001387">
    <property type="entry name" value="Cro/C1-type_HTH"/>
</dbReference>
<dbReference type="Gene3D" id="1.10.260.40">
    <property type="entry name" value="lambda repressor-like DNA-binding domains"/>
    <property type="match status" value="1"/>
</dbReference>
<dbReference type="PANTHER" id="PTHR43236">
    <property type="entry name" value="ANTITOXIN HIGA1"/>
    <property type="match status" value="1"/>
</dbReference>
<dbReference type="InterPro" id="IPR010982">
    <property type="entry name" value="Lambda_DNA-bd_dom_sf"/>
</dbReference>